<dbReference type="EMBL" id="JBHRYB010000016">
    <property type="protein sequence ID" value="MFC3681699.1"/>
    <property type="molecule type" value="Genomic_DNA"/>
</dbReference>
<accession>A0ABV7VW01</accession>
<gene>
    <name evidence="7" type="ORF">ACFOMG_16455</name>
</gene>
<feature type="transmembrane region" description="Helical" evidence="6">
    <location>
        <begin position="96"/>
        <end position="115"/>
    </location>
</feature>
<keyword evidence="3 6" id="KW-0812">Transmembrane</keyword>
<dbReference type="PANTHER" id="PTHR30086">
    <property type="entry name" value="ARGININE EXPORTER PROTEIN ARGO"/>
    <property type="match status" value="1"/>
</dbReference>
<proteinExistence type="predicted"/>
<feature type="transmembrane region" description="Helical" evidence="6">
    <location>
        <begin position="177"/>
        <end position="198"/>
    </location>
</feature>
<keyword evidence="8" id="KW-1185">Reference proteome</keyword>
<evidence type="ECO:0000256" key="2">
    <source>
        <dbReference type="ARBA" id="ARBA00022475"/>
    </source>
</evidence>
<evidence type="ECO:0000313" key="7">
    <source>
        <dbReference type="EMBL" id="MFC3681699.1"/>
    </source>
</evidence>
<evidence type="ECO:0000256" key="5">
    <source>
        <dbReference type="ARBA" id="ARBA00023136"/>
    </source>
</evidence>
<evidence type="ECO:0000313" key="8">
    <source>
        <dbReference type="Proteomes" id="UP001595722"/>
    </source>
</evidence>
<dbReference type="Pfam" id="PF01810">
    <property type="entry name" value="LysE"/>
    <property type="match status" value="1"/>
</dbReference>
<feature type="transmembrane region" description="Helical" evidence="6">
    <location>
        <begin position="33"/>
        <end position="57"/>
    </location>
</feature>
<reference evidence="8" key="1">
    <citation type="journal article" date="2019" name="Int. J. Syst. Evol. Microbiol.">
        <title>The Global Catalogue of Microorganisms (GCM) 10K type strain sequencing project: providing services to taxonomists for standard genome sequencing and annotation.</title>
        <authorList>
            <consortium name="The Broad Institute Genomics Platform"/>
            <consortium name="The Broad Institute Genome Sequencing Center for Infectious Disease"/>
            <person name="Wu L."/>
            <person name="Ma J."/>
        </authorList>
    </citation>
    <scope>NUCLEOTIDE SEQUENCE [LARGE SCALE GENOMIC DNA]</scope>
    <source>
        <strain evidence="8">KCTC 42424</strain>
    </source>
</reference>
<protein>
    <submittedName>
        <fullName evidence="7">LysE/ArgO family amino acid transporter</fullName>
    </submittedName>
</protein>
<dbReference type="PANTHER" id="PTHR30086:SF20">
    <property type="entry name" value="ARGININE EXPORTER PROTEIN ARGO-RELATED"/>
    <property type="match status" value="1"/>
</dbReference>
<evidence type="ECO:0000256" key="4">
    <source>
        <dbReference type="ARBA" id="ARBA00022989"/>
    </source>
</evidence>
<evidence type="ECO:0000256" key="1">
    <source>
        <dbReference type="ARBA" id="ARBA00004651"/>
    </source>
</evidence>
<keyword evidence="2" id="KW-1003">Cell membrane</keyword>
<dbReference type="InterPro" id="IPR001123">
    <property type="entry name" value="LeuE-type"/>
</dbReference>
<comment type="caution">
    <text evidence="7">The sequence shown here is derived from an EMBL/GenBank/DDBJ whole genome shotgun (WGS) entry which is preliminary data.</text>
</comment>
<name>A0ABV7VW01_9GAMM</name>
<sequence>MSWINNNAGSIVAANSPFLPLAEDNMQTELQQLFTNGATGFMVAFGLIVAIGAQNAWVLNKSLRGEHPWVITAVCVAIDITLISVGVFTISQIQQWLPPLIPAVTLFGVLFLCWLSAQAFYRAWLGGAGLATSNNSQLSSPWRSAGQACAISLLNPHVYLDTVILIGSIGAQQSAPLWFIAGAGSASALWFSTLAAGGRWLRPYLTQPRHWQWLELITGLCLFVVALLLLQRLW</sequence>
<keyword evidence="4 6" id="KW-1133">Transmembrane helix</keyword>
<dbReference type="RefSeq" id="WP_376868267.1">
    <property type="nucleotide sequence ID" value="NZ_JBHRYB010000016.1"/>
</dbReference>
<feature type="transmembrane region" description="Helical" evidence="6">
    <location>
        <begin position="69"/>
        <end position="90"/>
    </location>
</feature>
<keyword evidence="5 6" id="KW-0472">Membrane</keyword>
<comment type="subcellular location">
    <subcellularLocation>
        <location evidence="1">Cell membrane</location>
        <topology evidence="1">Multi-pass membrane protein</topology>
    </subcellularLocation>
</comment>
<organism evidence="7 8">
    <name type="scientific">Bacterioplanoides pacificum</name>
    <dbReference type="NCBI Taxonomy" id="1171596"/>
    <lineage>
        <taxon>Bacteria</taxon>
        <taxon>Pseudomonadati</taxon>
        <taxon>Pseudomonadota</taxon>
        <taxon>Gammaproteobacteria</taxon>
        <taxon>Oceanospirillales</taxon>
        <taxon>Oceanospirillaceae</taxon>
        <taxon>Bacterioplanoides</taxon>
    </lineage>
</organism>
<evidence type="ECO:0000256" key="3">
    <source>
        <dbReference type="ARBA" id="ARBA00022692"/>
    </source>
</evidence>
<evidence type="ECO:0000256" key="6">
    <source>
        <dbReference type="SAM" id="Phobius"/>
    </source>
</evidence>
<dbReference type="Proteomes" id="UP001595722">
    <property type="component" value="Unassembled WGS sequence"/>
</dbReference>
<feature type="transmembrane region" description="Helical" evidence="6">
    <location>
        <begin position="210"/>
        <end position="230"/>
    </location>
</feature>